<dbReference type="KEGG" id="moc:BB934_25885"/>
<dbReference type="AlphaFoldDB" id="A0A1B2EMZ9"/>
<sequence length="131" mass="14314">MRSSTVGTSHRVIVVDDDPGMLRAVQRVLQLHGFETEVFSSAEGFLEDAHLADATCLVLDVHLQHMSGIELRRQLTRSGHSLPVIFITAVESEATHKAALEAGCVAYLHKPFPSDRLIEAVNTIIGKGSER</sequence>
<dbReference type="GO" id="GO:0000160">
    <property type="term" value="P:phosphorelay signal transduction system"/>
    <property type="evidence" value="ECO:0007669"/>
    <property type="project" value="InterPro"/>
</dbReference>
<evidence type="ECO:0000256" key="2">
    <source>
        <dbReference type="PROSITE-ProRule" id="PRU00169"/>
    </source>
</evidence>
<feature type="domain" description="Response regulatory" evidence="3">
    <location>
        <begin position="11"/>
        <end position="125"/>
    </location>
</feature>
<dbReference type="Pfam" id="PF00072">
    <property type="entry name" value="Response_reg"/>
    <property type="match status" value="1"/>
</dbReference>
<dbReference type="Gene3D" id="3.40.50.2300">
    <property type="match status" value="1"/>
</dbReference>
<evidence type="ECO:0000313" key="4">
    <source>
        <dbReference type="EMBL" id="ANY81222.1"/>
    </source>
</evidence>
<gene>
    <name evidence="4" type="ORF">BB934_25885</name>
</gene>
<dbReference type="PANTHER" id="PTHR44591">
    <property type="entry name" value="STRESS RESPONSE REGULATOR PROTEIN 1"/>
    <property type="match status" value="1"/>
</dbReference>
<organism evidence="4">
    <name type="scientific">Microvirga ossetica</name>
    <dbReference type="NCBI Taxonomy" id="1882682"/>
    <lineage>
        <taxon>Bacteria</taxon>
        <taxon>Pseudomonadati</taxon>
        <taxon>Pseudomonadota</taxon>
        <taxon>Alphaproteobacteria</taxon>
        <taxon>Hyphomicrobiales</taxon>
        <taxon>Methylobacteriaceae</taxon>
        <taxon>Microvirga</taxon>
    </lineage>
</organism>
<dbReference type="RefSeq" id="WP_099512287.1">
    <property type="nucleotide sequence ID" value="NZ_CP016616.1"/>
</dbReference>
<feature type="modified residue" description="4-aspartylphosphate" evidence="2">
    <location>
        <position position="60"/>
    </location>
</feature>
<reference evidence="4" key="1">
    <citation type="submission" date="2016-07" db="EMBL/GenBank/DDBJ databases">
        <title>Microvirga ossetica sp. nov. a new species of rhizobia isolated from root nodules of the legume species Vicia alpestris Steven originated from North Ossetia region in the Caucasus.</title>
        <authorList>
            <person name="Safronova V.I."/>
            <person name="Kuznetsova I.G."/>
            <person name="Sazanova A.L."/>
            <person name="Belimov A."/>
            <person name="Andronov E."/>
            <person name="Osledkin Y.S."/>
            <person name="Onishchuk O.P."/>
            <person name="Kurchak O.N."/>
            <person name="Shaposhnikov A.I."/>
            <person name="Willems A."/>
            <person name="Tikhonovich I.A."/>
        </authorList>
    </citation>
    <scope>NUCLEOTIDE SEQUENCE [LARGE SCALE GENOMIC DNA]</scope>
    <source>
        <strain evidence="4">V5/3M</strain>
    </source>
</reference>
<keyword evidence="1 2" id="KW-0597">Phosphoprotein</keyword>
<name>A0A1B2EMZ9_9HYPH</name>
<proteinExistence type="predicted"/>
<dbReference type="InterPro" id="IPR011006">
    <property type="entry name" value="CheY-like_superfamily"/>
</dbReference>
<dbReference type="PANTHER" id="PTHR44591:SF21">
    <property type="entry name" value="TWO-COMPONENT RESPONSE REGULATOR"/>
    <property type="match status" value="1"/>
</dbReference>
<dbReference type="InterPro" id="IPR050595">
    <property type="entry name" value="Bact_response_regulator"/>
</dbReference>
<dbReference type="OrthoDB" id="7979972at2"/>
<dbReference type="EMBL" id="CP016616">
    <property type="protein sequence ID" value="ANY81222.1"/>
    <property type="molecule type" value="Genomic_DNA"/>
</dbReference>
<protein>
    <recommendedName>
        <fullName evidence="3">Response regulatory domain-containing protein</fullName>
    </recommendedName>
</protein>
<evidence type="ECO:0000256" key="1">
    <source>
        <dbReference type="ARBA" id="ARBA00022553"/>
    </source>
</evidence>
<dbReference type="PROSITE" id="PS50110">
    <property type="entry name" value="RESPONSE_REGULATORY"/>
    <property type="match status" value="1"/>
</dbReference>
<dbReference type="SMART" id="SM00448">
    <property type="entry name" value="REC"/>
    <property type="match status" value="1"/>
</dbReference>
<evidence type="ECO:0000259" key="3">
    <source>
        <dbReference type="PROSITE" id="PS50110"/>
    </source>
</evidence>
<dbReference type="InterPro" id="IPR001789">
    <property type="entry name" value="Sig_transdc_resp-reg_receiver"/>
</dbReference>
<accession>A0A1B2EMZ9</accession>
<dbReference type="SUPFAM" id="SSF52172">
    <property type="entry name" value="CheY-like"/>
    <property type="match status" value="1"/>
</dbReference>